<dbReference type="InterPro" id="IPR016066">
    <property type="entry name" value="A-D-PHexomutase_CS"/>
</dbReference>
<keyword evidence="9 15" id="KW-0479">Metal-binding</keyword>
<feature type="domain" description="Alpha-D-phosphohexomutase C-terminal" evidence="16">
    <location>
        <begin position="500"/>
        <end position="537"/>
    </location>
</feature>
<evidence type="ECO:0000259" key="18">
    <source>
        <dbReference type="Pfam" id="PF02879"/>
    </source>
</evidence>
<gene>
    <name evidence="20" type="ORF">SAMN05192557_0125</name>
</gene>
<feature type="domain" description="Alpha-D-phosphohexomutase alpha/beta/alpha" evidence="17">
    <location>
        <begin position="36"/>
        <end position="171"/>
    </location>
</feature>
<dbReference type="InterPro" id="IPR005843">
    <property type="entry name" value="A-D-PHexomutase_C"/>
</dbReference>
<evidence type="ECO:0000256" key="2">
    <source>
        <dbReference type="ARBA" id="ARBA00001946"/>
    </source>
</evidence>
<dbReference type="PROSITE" id="PS00710">
    <property type="entry name" value="PGM_PMM"/>
    <property type="match status" value="1"/>
</dbReference>
<evidence type="ECO:0000256" key="11">
    <source>
        <dbReference type="ARBA" id="ARBA00023235"/>
    </source>
</evidence>
<name>A0A662Z2L9_9STAP</name>
<comment type="cofactor">
    <cofactor evidence="2">
        <name>Mg(2+)</name>
        <dbReference type="ChEBI" id="CHEBI:18420"/>
    </cofactor>
</comment>
<evidence type="ECO:0000256" key="10">
    <source>
        <dbReference type="ARBA" id="ARBA00022842"/>
    </source>
</evidence>
<keyword evidence="7" id="KW-0119">Carbohydrate metabolism</keyword>
<dbReference type="Gene3D" id="3.30.310.50">
    <property type="entry name" value="Alpha-D-phosphohexomutase, C-terminal domain"/>
    <property type="match status" value="1"/>
</dbReference>
<dbReference type="InterPro" id="IPR005844">
    <property type="entry name" value="A-D-PHexomutase_a/b/a-I"/>
</dbReference>
<dbReference type="RefSeq" id="WP_091472774.1">
    <property type="nucleotide sequence ID" value="NZ_FOIT01000001.1"/>
</dbReference>
<proteinExistence type="inferred from homology"/>
<evidence type="ECO:0000313" key="20">
    <source>
        <dbReference type="EMBL" id="SEV80956.1"/>
    </source>
</evidence>
<dbReference type="GO" id="GO:0006006">
    <property type="term" value="P:glucose metabolic process"/>
    <property type="evidence" value="ECO:0007669"/>
    <property type="project" value="UniProtKB-KW"/>
</dbReference>
<dbReference type="AlphaFoldDB" id="A0A662Z2L9"/>
<dbReference type="PANTHER" id="PTHR45745">
    <property type="entry name" value="PHOSPHOMANNOMUTASE 45A"/>
    <property type="match status" value="1"/>
</dbReference>
<keyword evidence="8" id="KW-0597">Phosphoprotein</keyword>
<dbReference type="EC" id="5.4.2.2" evidence="6"/>
<comment type="pathway">
    <text evidence="4">Lipid metabolism.</text>
</comment>
<keyword evidence="11" id="KW-0413">Isomerase</keyword>
<evidence type="ECO:0000256" key="4">
    <source>
        <dbReference type="ARBA" id="ARBA00005189"/>
    </source>
</evidence>
<dbReference type="InterPro" id="IPR005845">
    <property type="entry name" value="A-D-PHexomutase_a/b/a-II"/>
</dbReference>
<dbReference type="InterPro" id="IPR036900">
    <property type="entry name" value="A-D-PHexomutase_C_sf"/>
</dbReference>
<dbReference type="Pfam" id="PF02880">
    <property type="entry name" value="PGM_PMM_III"/>
    <property type="match status" value="1"/>
</dbReference>
<evidence type="ECO:0000259" key="16">
    <source>
        <dbReference type="Pfam" id="PF00408"/>
    </source>
</evidence>
<dbReference type="Pfam" id="PF02879">
    <property type="entry name" value="PGM_PMM_II"/>
    <property type="match status" value="1"/>
</dbReference>
<reference evidence="20 21" key="1">
    <citation type="submission" date="2016-10" db="EMBL/GenBank/DDBJ databases">
        <authorList>
            <person name="Varghese N."/>
            <person name="Submissions S."/>
        </authorList>
    </citation>
    <scope>NUCLEOTIDE SEQUENCE [LARGE SCALE GENOMIC DNA]</scope>
    <source>
        <strain evidence="20 21">IBRC-M10081</strain>
    </source>
</reference>
<evidence type="ECO:0000256" key="15">
    <source>
        <dbReference type="RuleBase" id="RU004326"/>
    </source>
</evidence>
<keyword evidence="7" id="KW-0313">Glucose metabolism</keyword>
<dbReference type="InterPro" id="IPR005841">
    <property type="entry name" value="Alpha-D-phosphohexomutase_SF"/>
</dbReference>
<evidence type="ECO:0000256" key="13">
    <source>
        <dbReference type="ARBA" id="ARBA00041398"/>
    </source>
</evidence>
<protein>
    <recommendedName>
        <fullName evidence="12">Phosphoglucomutase</fullName>
        <ecNumber evidence="6">5.4.2.2</ecNumber>
    </recommendedName>
    <alternativeName>
        <fullName evidence="14">Alpha-phosphoglucomutase</fullName>
    </alternativeName>
    <alternativeName>
        <fullName evidence="13">Glucose phosphomutase</fullName>
    </alternativeName>
</protein>
<evidence type="ECO:0000256" key="6">
    <source>
        <dbReference type="ARBA" id="ARBA00012728"/>
    </source>
</evidence>
<evidence type="ECO:0000259" key="17">
    <source>
        <dbReference type="Pfam" id="PF02878"/>
    </source>
</evidence>
<comment type="catalytic activity">
    <reaction evidence="1">
        <text>alpha-D-glucose 1-phosphate = alpha-D-glucose 6-phosphate</text>
        <dbReference type="Rhea" id="RHEA:23536"/>
        <dbReference type="ChEBI" id="CHEBI:58225"/>
        <dbReference type="ChEBI" id="CHEBI:58601"/>
        <dbReference type="EC" id="5.4.2.2"/>
    </reaction>
</comment>
<dbReference type="SUPFAM" id="SSF53738">
    <property type="entry name" value="Phosphoglucomutase, first 3 domains"/>
    <property type="match status" value="3"/>
</dbReference>
<feature type="domain" description="Alpha-D-phosphohexomutase alpha/beta/alpha" evidence="19">
    <location>
        <begin position="311"/>
        <end position="432"/>
    </location>
</feature>
<evidence type="ECO:0000259" key="19">
    <source>
        <dbReference type="Pfam" id="PF02880"/>
    </source>
</evidence>
<dbReference type="PRINTS" id="PR00509">
    <property type="entry name" value="PGMPMM"/>
</dbReference>
<dbReference type="OrthoDB" id="9806956at2"/>
<dbReference type="PANTHER" id="PTHR45745:SF1">
    <property type="entry name" value="PHOSPHOGLUCOMUTASE 2B-RELATED"/>
    <property type="match status" value="1"/>
</dbReference>
<evidence type="ECO:0000256" key="1">
    <source>
        <dbReference type="ARBA" id="ARBA00000443"/>
    </source>
</evidence>
<dbReference type="Pfam" id="PF02878">
    <property type="entry name" value="PGM_PMM_I"/>
    <property type="match status" value="1"/>
</dbReference>
<dbReference type="GO" id="GO:0008973">
    <property type="term" value="F:phosphopentomutase activity"/>
    <property type="evidence" value="ECO:0007669"/>
    <property type="project" value="TreeGrafter"/>
</dbReference>
<dbReference type="GO" id="GO:0006166">
    <property type="term" value="P:purine ribonucleoside salvage"/>
    <property type="evidence" value="ECO:0007669"/>
    <property type="project" value="TreeGrafter"/>
</dbReference>
<dbReference type="SUPFAM" id="SSF55957">
    <property type="entry name" value="Phosphoglucomutase, C-terminal domain"/>
    <property type="match status" value="1"/>
</dbReference>
<dbReference type="GO" id="GO:0004614">
    <property type="term" value="F:phosphoglucomutase activity"/>
    <property type="evidence" value="ECO:0007669"/>
    <property type="project" value="UniProtKB-EC"/>
</dbReference>
<feature type="domain" description="Alpha-D-phosphohexomutase alpha/beta/alpha" evidence="18">
    <location>
        <begin position="200"/>
        <end position="301"/>
    </location>
</feature>
<evidence type="ECO:0000256" key="14">
    <source>
        <dbReference type="ARBA" id="ARBA00041467"/>
    </source>
</evidence>
<dbReference type="Gene3D" id="3.40.120.10">
    <property type="entry name" value="Alpha-D-Glucose-1,6-Bisphosphate, subunit A, domain 3"/>
    <property type="match status" value="3"/>
</dbReference>
<dbReference type="CDD" id="cd05799">
    <property type="entry name" value="PGM2"/>
    <property type="match status" value="1"/>
</dbReference>
<dbReference type="GO" id="GO:0000287">
    <property type="term" value="F:magnesium ion binding"/>
    <property type="evidence" value="ECO:0007669"/>
    <property type="project" value="InterPro"/>
</dbReference>
<keyword evidence="21" id="KW-1185">Reference proteome</keyword>
<sequence length="549" mass="61246">MRELWEKNIEGSLITKESYALLTDKEKEEGFIDTLSFGTAGIRGKIGLGPNRLNKYTVQKVAAGIGQFLHDKTDSPRIVIGFDTRHFSLEFMQIIAEVLSATGVKVIVTPDYTSTPELSYFVRTYKSDLGIMITASHNPPEYNGIKVYGEDGSQLIDEPSEALSKYINAIEDVFSIENKDFETAVKDGDVEYVSDEVKQAYRKEVMDFIGEIPKSDLSIVFSSLHGTSVPIVPELLEALNFNQYSLVESQCVPDGDFPTTPSPNPESPEAFTLSVELGKEIGADVLIATDPDADRMGIVVKHEDSYEHLTGNQIGILLLNRAVKGIAADKTPVAIKSIVTSDLGKKIIEGAGGEMIEVLTGFKYIGEQLLAMEDDADRQFVLGYEESYGYLLRPFVRDKDAIQVVPYVVKYASELKNEGRTLIDELNDIYKKFGHRQEHLWSHTFEGSEGRAKIDKIMRDFREQTPLTIDGRDVVAIEDYLEQSRFDVETGEHIDIDLPAANVIKLHFKDGWIALRPSGTEAKIKLYISIDTDDLMTEAQIINDLVFGE</sequence>
<comment type="pathway">
    <text evidence="3">Glycolipid metabolism; diglucosyl-diacylglycerol biosynthesis.</text>
</comment>
<dbReference type="InterPro" id="IPR016055">
    <property type="entry name" value="A-D-PHexomutase_a/b/a-I/II/III"/>
</dbReference>
<evidence type="ECO:0000256" key="12">
    <source>
        <dbReference type="ARBA" id="ARBA00039995"/>
    </source>
</evidence>
<evidence type="ECO:0000256" key="9">
    <source>
        <dbReference type="ARBA" id="ARBA00022723"/>
    </source>
</evidence>
<evidence type="ECO:0000256" key="3">
    <source>
        <dbReference type="ARBA" id="ARBA00005164"/>
    </source>
</evidence>
<dbReference type="InterPro" id="IPR005846">
    <property type="entry name" value="A-D-PHexomutase_a/b/a-III"/>
</dbReference>
<evidence type="ECO:0000256" key="5">
    <source>
        <dbReference type="ARBA" id="ARBA00010231"/>
    </source>
</evidence>
<comment type="similarity">
    <text evidence="5 15">Belongs to the phosphohexose mutase family.</text>
</comment>
<keyword evidence="10 15" id="KW-0460">Magnesium</keyword>
<evidence type="ECO:0000256" key="7">
    <source>
        <dbReference type="ARBA" id="ARBA00022526"/>
    </source>
</evidence>
<organism evidence="20 21">
    <name type="scientific">Aliicoccus persicus</name>
    <dbReference type="NCBI Taxonomy" id="930138"/>
    <lineage>
        <taxon>Bacteria</taxon>
        <taxon>Bacillati</taxon>
        <taxon>Bacillota</taxon>
        <taxon>Bacilli</taxon>
        <taxon>Bacillales</taxon>
        <taxon>Staphylococcaceae</taxon>
        <taxon>Aliicoccus</taxon>
    </lineage>
</organism>
<accession>A0A662Z2L9</accession>
<evidence type="ECO:0000256" key="8">
    <source>
        <dbReference type="ARBA" id="ARBA00022553"/>
    </source>
</evidence>
<evidence type="ECO:0000313" key="21">
    <source>
        <dbReference type="Proteomes" id="UP000243605"/>
    </source>
</evidence>
<dbReference type="EMBL" id="FOIT01000001">
    <property type="protein sequence ID" value="SEV80956.1"/>
    <property type="molecule type" value="Genomic_DNA"/>
</dbReference>
<dbReference type="Proteomes" id="UP000243605">
    <property type="component" value="Unassembled WGS sequence"/>
</dbReference>
<dbReference type="Pfam" id="PF00408">
    <property type="entry name" value="PGM_PMM_IV"/>
    <property type="match status" value="1"/>
</dbReference>